<name>A0A2Z6R1K9_9GLOM</name>
<dbReference type="PANTHER" id="PTHR46481:SF10">
    <property type="entry name" value="ZINC FINGER BED DOMAIN-CONTAINING PROTEIN 39"/>
    <property type="match status" value="1"/>
</dbReference>
<dbReference type="SUPFAM" id="SSF53098">
    <property type="entry name" value="Ribonuclease H-like"/>
    <property type="match status" value="1"/>
</dbReference>
<dbReference type="Proteomes" id="UP000247702">
    <property type="component" value="Unassembled WGS sequence"/>
</dbReference>
<evidence type="ECO:0000256" key="1">
    <source>
        <dbReference type="ARBA" id="ARBA00004123"/>
    </source>
</evidence>
<dbReference type="PANTHER" id="PTHR46481">
    <property type="entry name" value="ZINC FINGER BED DOMAIN-CONTAINING PROTEIN 4"/>
    <property type="match status" value="1"/>
</dbReference>
<dbReference type="InterPro" id="IPR052035">
    <property type="entry name" value="ZnF_BED_domain_contain"/>
</dbReference>
<dbReference type="GO" id="GO:0005634">
    <property type="term" value="C:nucleus"/>
    <property type="evidence" value="ECO:0007669"/>
    <property type="project" value="UniProtKB-SubCell"/>
</dbReference>
<dbReference type="InterPro" id="IPR012337">
    <property type="entry name" value="RNaseH-like_sf"/>
</dbReference>
<evidence type="ECO:0000256" key="3">
    <source>
        <dbReference type="ARBA" id="ARBA00022771"/>
    </source>
</evidence>
<evidence type="ECO:0000256" key="4">
    <source>
        <dbReference type="ARBA" id="ARBA00022833"/>
    </source>
</evidence>
<comment type="subcellular location">
    <subcellularLocation>
        <location evidence="1">Nucleus</location>
    </subcellularLocation>
</comment>
<dbReference type="GO" id="GO:0008270">
    <property type="term" value="F:zinc ion binding"/>
    <property type="evidence" value="ECO:0007669"/>
    <property type="project" value="UniProtKB-KW"/>
</dbReference>
<dbReference type="AlphaFoldDB" id="A0A2Z6R1K9"/>
<protein>
    <recommendedName>
        <fullName evidence="9">DUF659 domain-containing protein</fullName>
    </recommendedName>
</protein>
<proteinExistence type="predicted"/>
<accession>A0A2Z6R1K9</accession>
<keyword evidence="5" id="KW-0539">Nucleus</keyword>
<dbReference type="EMBL" id="BEXD01001802">
    <property type="protein sequence ID" value="GBB95835.1"/>
    <property type="molecule type" value="Genomic_DNA"/>
</dbReference>
<evidence type="ECO:0008006" key="9">
    <source>
        <dbReference type="Google" id="ProtNLM"/>
    </source>
</evidence>
<reference evidence="7 8" key="1">
    <citation type="submission" date="2017-11" db="EMBL/GenBank/DDBJ databases">
        <title>The genome of Rhizophagus clarus HR1 reveals common genetic basis of auxotrophy among arbuscular mycorrhizal fungi.</title>
        <authorList>
            <person name="Kobayashi Y."/>
        </authorList>
    </citation>
    <scope>NUCLEOTIDE SEQUENCE [LARGE SCALE GENOMIC DNA]</scope>
    <source>
        <strain evidence="7 8">HR1</strain>
    </source>
</reference>
<comment type="caution">
    <text evidence="7">The sequence shown here is derived from an EMBL/GenBank/DDBJ whole genome shotgun (WGS) entry which is preliminary data.</text>
</comment>
<keyword evidence="3" id="KW-0863">Zinc-finger</keyword>
<keyword evidence="6" id="KW-0175">Coiled coil</keyword>
<gene>
    <name evidence="7" type="ORF">RclHR1_02620026</name>
</gene>
<feature type="coiled-coil region" evidence="6">
    <location>
        <begin position="305"/>
        <end position="332"/>
    </location>
</feature>
<keyword evidence="4" id="KW-0862">Zinc</keyword>
<evidence type="ECO:0000313" key="7">
    <source>
        <dbReference type="EMBL" id="GBB95835.1"/>
    </source>
</evidence>
<keyword evidence="8" id="KW-1185">Reference proteome</keyword>
<evidence type="ECO:0000313" key="8">
    <source>
        <dbReference type="Proteomes" id="UP000247702"/>
    </source>
</evidence>
<evidence type="ECO:0000256" key="5">
    <source>
        <dbReference type="ARBA" id="ARBA00023242"/>
    </source>
</evidence>
<evidence type="ECO:0000256" key="2">
    <source>
        <dbReference type="ARBA" id="ARBA00022723"/>
    </source>
</evidence>
<evidence type="ECO:0000256" key="6">
    <source>
        <dbReference type="SAM" id="Coils"/>
    </source>
</evidence>
<organism evidence="7 8">
    <name type="scientific">Rhizophagus clarus</name>
    <dbReference type="NCBI Taxonomy" id="94130"/>
    <lineage>
        <taxon>Eukaryota</taxon>
        <taxon>Fungi</taxon>
        <taxon>Fungi incertae sedis</taxon>
        <taxon>Mucoromycota</taxon>
        <taxon>Glomeromycotina</taxon>
        <taxon>Glomeromycetes</taxon>
        <taxon>Glomerales</taxon>
        <taxon>Glomeraceae</taxon>
        <taxon>Rhizophagus</taxon>
    </lineage>
</organism>
<sequence>MSNSIQDKDIDEVIDQNPLEKEKGYNLKGEQTRTCNILDDNGKRCEFARSYRPHLKHIQKQREESVLKWMLLTDQPLATITNPAYKEKIAQFDPSRAKHGYLGITATWITSDFKVKGVMLEIKYAPSPHTADVVAKLLYECISSWDLNGCVTAIITDNSSNIKAAFPILTQKNQCEDIQRHPCVAHMLQLSIGKSLAPVEILAAYVKRIINFFSIQKQIERLEAVQPTSSIDSPSNDIDYNNENTIFEKTELEVDSEEIISHITKKRIFIKDPLNTERVLLKVKNNIYNALLYYWDTPSVIGLMATLLDLRYKELDLELEDKKDEIIQKLRDKFNGLNSDNLNKSTPVTLVTEPYNTTVPVSDAETSL</sequence>
<keyword evidence="2" id="KW-0479">Metal-binding</keyword>